<protein>
    <recommendedName>
        <fullName evidence="5">FK506-binding protein</fullName>
        <ecNumber evidence="5">5.2.1.8</ecNumber>
    </recommendedName>
</protein>
<keyword evidence="4 5" id="KW-0413">Isomerase</keyword>
<evidence type="ECO:0000259" key="8">
    <source>
        <dbReference type="PROSITE" id="PS50059"/>
    </source>
</evidence>
<dbReference type="InterPro" id="IPR046357">
    <property type="entry name" value="PPIase_dom_sf"/>
</dbReference>
<dbReference type="AlphaFoldDB" id="A0A507FP37"/>
<dbReference type="Proteomes" id="UP000320333">
    <property type="component" value="Unassembled WGS sequence"/>
</dbReference>
<feature type="compositionally biased region" description="Acidic residues" evidence="7">
    <location>
        <begin position="98"/>
        <end position="147"/>
    </location>
</feature>
<feature type="compositionally biased region" description="Basic residues" evidence="7">
    <location>
        <begin position="197"/>
        <end position="212"/>
    </location>
</feature>
<dbReference type="Pfam" id="PF00254">
    <property type="entry name" value="FKBP_C"/>
    <property type="match status" value="1"/>
</dbReference>
<comment type="caution">
    <text evidence="9">The sequence shown here is derived from an EMBL/GenBank/DDBJ whole genome shotgun (WGS) entry which is preliminary data.</text>
</comment>
<dbReference type="Gene3D" id="2.60.120.340">
    <property type="entry name" value="Nucleoplasmin core domain"/>
    <property type="match status" value="1"/>
</dbReference>
<dbReference type="InterPro" id="IPR001179">
    <property type="entry name" value="PPIase_FKBP_dom"/>
</dbReference>
<keyword evidence="3 5" id="KW-0697">Rotamase</keyword>
<feature type="compositionally biased region" description="Basic and acidic residues" evidence="7">
    <location>
        <begin position="227"/>
        <end position="266"/>
    </location>
</feature>
<dbReference type="Gene3D" id="3.10.50.40">
    <property type="match status" value="1"/>
</dbReference>
<dbReference type="SUPFAM" id="SSF54534">
    <property type="entry name" value="FKBP-like"/>
    <property type="match status" value="1"/>
</dbReference>
<comment type="similarity">
    <text evidence="2">Belongs to the FKBP-type PPIase family. FKBP3/4 subfamily.</text>
</comment>
<name>A0A507FP37_9FUNG</name>
<dbReference type="InterPro" id="IPR023566">
    <property type="entry name" value="PPIase_Fpr3/Fpr4-like"/>
</dbReference>
<dbReference type="PANTHER" id="PTHR43811">
    <property type="entry name" value="FKBP-TYPE PEPTIDYL-PROLYL CIS-TRANS ISOMERASE FKPA"/>
    <property type="match status" value="1"/>
</dbReference>
<organism evidence="9 10">
    <name type="scientific">Chytriomyces confervae</name>
    <dbReference type="NCBI Taxonomy" id="246404"/>
    <lineage>
        <taxon>Eukaryota</taxon>
        <taxon>Fungi</taxon>
        <taxon>Fungi incertae sedis</taxon>
        <taxon>Chytridiomycota</taxon>
        <taxon>Chytridiomycota incertae sedis</taxon>
        <taxon>Chytridiomycetes</taxon>
        <taxon>Chytridiales</taxon>
        <taxon>Chytriomycetaceae</taxon>
        <taxon>Chytriomyces</taxon>
    </lineage>
</organism>
<gene>
    <name evidence="9" type="ORF">CcCBS67573_g00710</name>
</gene>
<reference evidence="9 10" key="1">
    <citation type="journal article" date="2019" name="Sci. Rep.">
        <title>Comparative genomics of chytrid fungi reveal insights into the obligate biotrophic and pathogenic lifestyle of Synchytrium endobioticum.</title>
        <authorList>
            <person name="van de Vossenberg B.T.L.H."/>
            <person name="Warris S."/>
            <person name="Nguyen H.D.T."/>
            <person name="van Gent-Pelzer M.P.E."/>
            <person name="Joly D.L."/>
            <person name="van de Geest H.C."/>
            <person name="Bonants P.J.M."/>
            <person name="Smith D.S."/>
            <person name="Levesque C.A."/>
            <person name="van der Lee T.A.J."/>
        </authorList>
    </citation>
    <scope>NUCLEOTIDE SEQUENCE [LARGE SCALE GENOMIC DNA]</scope>
    <source>
        <strain evidence="9 10">CBS 675.73</strain>
    </source>
</reference>
<dbReference type="GO" id="GO:0000785">
    <property type="term" value="C:chromatin"/>
    <property type="evidence" value="ECO:0007669"/>
    <property type="project" value="TreeGrafter"/>
</dbReference>
<dbReference type="GO" id="GO:0003755">
    <property type="term" value="F:peptidyl-prolyl cis-trans isomerase activity"/>
    <property type="evidence" value="ECO:0007669"/>
    <property type="project" value="UniProtKB-KW"/>
</dbReference>
<evidence type="ECO:0000256" key="5">
    <source>
        <dbReference type="PIRNR" id="PIRNR001473"/>
    </source>
</evidence>
<proteinExistence type="inferred from homology"/>
<feature type="domain" description="PPIase FKBP-type" evidence="8">
    <location>
        <begin position="292"/>
        <end position="379"/>
    </location>
</feature>
<evidence type="ECO:0000313" key="9">
    <source>
        <dbReference type="EMBL" id="TPX78064.1"/>
    </source>
</evidence>
<dbReference type="FunFam" id="3.10.50.40:FF:000006">
    <property type="entry name" value="Peptidyl-prolyl cis-trans isomerase"/>
    <property type="match status" value="1"/>
</dbReference>
<dbReference type="PROSITE" id="PS50059">
    <property type="entry name" value="FKBP_PPIASE"/>
    <property type="match status" value="1"/>
</dbReference>
<feature type="compositionally biased region" description="Acidic residues" evidence="7">
    <location>
        <begin position="217"/>
        <end position="226"/>
    </location>
</feature>
<dbReference type="STRING" id="246404.A0A507FP37"/>
<feature type="compositionally biased region" description="Acidic residues" evidence="7">
    <location>
        <begin position="165"/>
        <end position="186"/>
    </location>
</feature>
<dbReference type="EMBL" id="QEAP01000010">
    <property type="protein sequence ID" value="TPX78064.1"/>
    <property type="molecule type" value="Genomic_DNA"/>
</dbReference>
<dbReference type="InterPro" id="IPR041232">
    <property type="entry name" value="NPL"/>
</dbReference>
<accession>A0A507FP37</accession>
<keyword evidence="10" id="KW-1185">Reference proteome</keyword>
<evidence type="ECO:0000256" key="1">
    <source>
        <dbReference type="ARBA" id="ARBA00000971"/>
    </source>
</evidence>
<comment type="catalytic activity">
    <reaction evidence="1 5 6">
        <text>[protein]-peptidylproline (omega=180) = [protein]-peptidylproline (omega=0)</text>
        <dbReference type="Rhea" id="RHEA:16237"/>
        <dbReference type="Rhea" id="RHEA-COMP:10747"/>
        <dbReference type="Rhea" id="RHEA-COMP:10748"/>
        <dbReference type="ChEBI" id="CHEBI:83833"/>
        <dbReference type="ChEBI" id="CHEBI:83834"/>
        <dbReference type="EC" id="5.2.1.8"/>
    </reaction>
</comment>
<evidence type="ECO:0000256" key="7">
    <source>
        <dbReference type="SAM" id="MobiDB-lite"/>
    </source>
</evidence>
<evidence type="ECO:0000256" key="2">
    <source>
        <dbReference type="ARBA" id="ARBA00007838"/>
    </source>
</evidence>
<evidence type="ECO:0000256" key="4">
    <source>
        <dbReference type="ARBA" id="ARBA00023235"/>
    </source>
</evidence>
<dbReference type="OrthoDB" id="1902587at2759"/>
<evidence type="ECO:0000256" key="6">
    <source>
        <dbReference type="PROSITE-ProRule" id="PRU00277"/>
    </source>
</evidence>
<dbReference type="EC" id="5.2.1.8" evidence="5"/>
<evidence type="ECO:0000313" key="10">
    <source>
        <dbReference type="Proteomes" id="UP000320333"/>
    </source>
</evidence>
<sequence length="379" mass="41392">MEAAFWGLTCEPETGYSQLVDQTFRLSNVALDPKTDAKSGRVTLSVQAGNNVFVIANLLIGAVEQQSIDLTFSEGEEITFMVSGKATLHLTGNYIFDDAEEDDEQDDDLEDDEDDEDDDEDDEDDDDLEEDDDDEDGQDIFFDDEGNPVDAEGNPIDLSSLLADFEGDEDDEDDEEDDEDDEEAAAEAEAAAELLKGKRKLAAPSKKDKKKAKIYEIDEDEEEEEEVAPKKKQDKKADAKKPEAKKEQPKKEQPKKEESKKEEPTNNKKKTLPNGLTIEDIVEGKGALAKNGKKVSVRYIGKLTNGKTFDSNSSGKPFAFKLGAGQVIKGWDLGVQGMNVGGTRKLTIPAALAYGSRGAPPDIPGGATLVFEVKLLGVN</sequence>
<feature type="region of interest" description="Disordered" evidence="7">
    <location>
        <begin position="98"/>
        <end position="273"/>
    </location>
</feature>
<dbReference type="PIRSF" id="PIRSF001473">
    <property type="entry name" value="FK506-bp_FPR3"/>
    <property type="match status" value="1"/>
</dbReference>
<dbReference type="GO" id="GO:0005730">
    <property type="term" value="C:nucleolus"/>
    <property type="evidence" value="ECO:0007669"/>
    <property type="project" value="TreeGrafter"/>
</dbReference>
<evidence type="ECO:0000256" key="3">
    <source>
        <dbReference type="ARBA" id="ARBA00023110"/>
    </source>
</evidence>
<dbReference type="PANTHER" id="PTHR43811:SF19">
    <property type="entry name" value="39 KDA FK506-BINDING NUCLEAR PROTEIN"/>
    <property type="match status" value="1"/>
</dbReference>
<dbReference type="Pfam" id="PF17800">
    <property type="entry name" value="NPL"/>
    <property type="match status" value="1"/>
</dbReference>